<sequence length="427" mass="45325">MNLASILNTTTPLCVPSRNVTDRQGLHADMVRYAAAMLYAEHLRSSLCSRVEGVIPVKAHDRVLIENIHELINPSDSSVAIAKAGCILKAHPPQVAEHQKTAESSATALLVSKSTVLSDVESAELSPIHTHDIENAAFSFAAAFRSGNASTVTTDVDATQTTSTTPSPRNLKRSLSSDTSDSTLIQSSSSSSVETGVSSRPSKLRKMGTFSTAPTGSIEWRVIQYRNHVEPSPPTPAVESTSLQMGTFSTSTDSTGRSVVKYINSTGASTPQAPDVQHKRLKRSRSDESEDSIPTASTSSESNPPFDDSSRPAKIQKMTSATGCAAQDSPSTPTPTTISYRKVKSKVALSPTKDGVRRSSARLAASRKPTSASKLTCTPRSPAPSVPPVLSSPRASPSAAGDGSLNWQLSTRRAENDTFRIILRPSP</sequence>
<keyword evidence="3" id="KW-1185">Reference proteome</keyword>
<feature type="compositionally biased region" description="Polar residues" evidence="1">
    <location>
        <begin position="368"/>
        <end position="378"/>
    </location>
</feature>
<feature type="compositionally biased region" description="Low complexity" evidence="1">
    <location>
        <begin position="152"/>
        <end position="165"/>
    </location>
</feature>
<name>A0A0D2M230_HYPSF</name>
<proteinExistence type="predicted"/>
<evidence type="ECO:0000313" key="2">
    <source>
        <dbReference type="EMBL" id="KJA17173.1"/>
    </source>
</evidence>
<dbReference type="AlphaFoldDB" id="A0A0D2M230"/>
<dbReference type="Proteomes" id="UP000054270">
    <property type="component" value="Unassembled WGS sequence"/>
</dbReference>
<feature type="region of interest" description="Disordered" evidence="1">
    <location>
        <begin position="231"/>
        <end position="427"/>
    </location>
</feature>
<protein>
    <submittedName>
        <fullName evidence="2">Uncharacterized protein</fullName>
    </submittedName>
</protein>
<organism evidence="2 3">
    <name type="scientific">Hypholoma sublateritium (strain FD-334 SS-4)</name>
    <dbReference type="NCBI Taxonomy" id="945553"/>
    <lineage>
        <taxon>Eukaryota</taxon>
        <taxon>Fungi</taxon>
        <taxon>Dikarya</taxon>
        <taxon>Basidiomycota</taxon>
        <taxon>Agaricomycotina</taxon>
        <taxon>Agaricomycetes</taxon>
        <taxon>Agaricomycetidae</taxon>
        <taxon>Agaricales</taxon>
        <taxon>Agaricineae</taxon>
        <taxon>Strophariaceae</taxon>
        <taxon>Hypholoma</taxon>
    </lineage>
</organism>
<feature type="compositionally biased region" description="Low complexity" evidence="1">
    <location>
        <begin position="388"/>
        <end position="400"/>
    </location>
</feature>
<evidence type="ECO:0000256" key="1">
    <source>
        <dbReference type="SAM" id="MobiDB-lite"/>
    </source>
</evidence>
<feature type="compositionally biased region" description="Polar residues" evidence="1">
    <location>
        <begin position="238"/>
        <end position="272"/>
    </location>
</feature>
<feature type="compositionally biased region" description="Polar residues" evidence="1">
    <location>
        <begin position="292"/>
        <end position="303"/>
    </location>
</feature>
<evidence type="ECO:0000313" key="3">
    <source>
        <dbReference type="Proteomes" id="UP000054270"/>
    </source>
</evidence>
<dbReference type="EMBL" id="KN817608">
    <property type="protein sequence ID" value="KJA17173.1"/>
    <property type="molecule type" value="Genomic_DNA"/>
</dbReference>
<feature type="region of interest" description="Disordered" evidence="1">
    <location>
        <begin position="152"/>
        <end position="211"/>
    </location>
</feature>
<gene>
    <name evidence="2" type="ORF">HYPSUDRAFT_79800</name>
</gene>
<feature type="compositionally biased region" description="Low complexity" evidence="1">
    <location>
        <begin position="329"/>
        <end position="339"/>
    </location>
</feature>
<feature type="compositionally biased region" description="Low complexity" evidence="1">
    <location>
        <begin position="174"/>
        <end position="201"/>
    </location>
</feature>
<accession>A0A0D2M230</accession>
<reference evidence="3" key="1">
    <citation type="submission" date="2014-04" db="EMBL/GenBank/DDBJ databases">
        <title>Evolutionary Origins and Diversification of the Mycorrhizal Mutualists.</title>
        <authorList>
            <consortium name="DOE Joint Genome Institute"/>
            <consortium name="Mycorrhizal Genomics Consortium"/>
            <person name="Kohler A."/>
            <person name="Kuo A."/>
            <person name="Nagy L.G."/>
            <person name="Floudas D."/>
            <person name="Copeland A."/>
            <person name="Barry K.W."/>
            <person name="Cichocki N."/>
            <person name="Veneault-Fourrey C."/>
            <person name="LaButti K."/>
            <person name="Lindquist E.A."/>
            <person name="Lipzen A."/>
            <person name="Lundell T."/>
            <person name="Morin E."/>
            <person name="Murat C."/>
            <person name="Riley R."/>
            <person name="Ohm R."/>
            <person name="Sun H."/>
            <person name="Tunlid A."/>
            <person name="Henrissat B."/>
            <person name="Grigoriev I.V."/>
            <person name="Hibbett D.S."/>
            <person name="Martin F."/>
        </authorList>
    </citation>
    <scope>NUCLEOTIDE SEQUENCE [LARGE SCALE GENOMIC DNA]</scope>
    <source>
        <strain evidence="3">FD-334 SS-4</strain>
    </source>
</reference>